<dbReference type="GO" id="GO:0071013">
    <property type="term" value="C:catalytic step 2 spliceosome"/>
    <property type="evidence" value="ECO:0007669"/>
    <property type="project" value="TreeGrafter"/>
</dbReference>
<protein>
    <recommendedName>
        <fullName evidence="2">SURP motif domain-containing protein</fullName>
    </recommendedName>
</protein>
<dbReference type="InterPro" id="IPR045146">
    <property type="entry name" value="SF3A1"/>
</dbReference>
<proteinExistence type="predicted"/>
<dbReference type="GO" id="GO:0003723">
    <property type="term" value="F:RNA binding"/>
    <property type="evidence" value="ECO:0007669"/>
    <property type="project" value="InterPro"/>
</dbReference>
<feature type="compositionally biased region" description="Polar residues" evidence="1">
    <location>
        <begin position="30"/>
        <end position="41"/>
    </location>
</feature>
<evidence type="ECO:0000259" key="2">
    <source>
        <dbReference type="PROSITE" id="PS50128"/>
    </source>
</evidence>
<dbReference type="OrthoDB" id="447637at2759"/>
<dbReference type="GO" id="GO:0000381">
    <property type="term" value="P:regulation of alternative mRNA splicing, via spliceosome"/>
    <property type="evidence" value="ECO:0007669"/>
    <property type="project" value="TreeGrafter"/>
</dbReference>
<dbReference type="Gene3D" id="1.10.10.790">
    <property type="entry name" value="Surp module"/>
    <property type="match status" value="1"/>
</dbReference>
<evidence type="ECO:0000313" key="3">
    <source>
        <dbReference type="EMBL" id="EJK59635.1"/>
    </source>
</evidence>
<dbReference type="SUPFAM" id="SSF109905">
    <property type="entry name" value="Surp module (SWAP domain)"/>
    <property type="match status" value="1"/>
</dbReference>
<dbReference type="PROSITE" id="PS50128">
    <property type="entry name" value="SURP"/>
    <property type="match status" value="1"/>
</dbReference>
<dbReference type="Proteomes" id="UP000266841">
    <property type="component" value="Unassembled WGS sequence"/>
</dbReference>
<dbReference type="GO" id="GO:0005686">
    <property type="term" value="C:U2 snRNP"/>
    <property type="evidence" value="ECO:0007669"/>
    <property type="project" value="TreeGrafter"/>
</dbReference>
<feature type="region of interest" description="Disordered" evidence="1">
    <location>
        <begin position="1"/>
        <end position="69"/>
    </location>
</feature>
<evidence type="ECO:0000256" key="1">
    <source>
        <dbReference type="SAM" id="MobiDB-lite"/>
    </source>
</evidence>
<dbReference type="GO" id="GO:0045292">
    <property type="term" value="P:mRNA cis splicing, via spliceosome"/>
    <property type="evidence" value="ECO:0007669"/>
    <property type="project" value="InterPro"/>
</dbReference>
<keyword evidence="4" id="KW-1185">Reference proteome</keyword>
<dbReference type="PANTHER" id="PTHR15316">
    <property type="entry name" value="SPLICEOSOME ASSOCIATED PROTEIN 114/SWAP SPLICING FACTOR-RELATED"/>
    <property type="match status" value="1"/>
</dbReference>
<dbReference type="PANTHER" id="PTHR15316:SF1">
    <property type="entry name" value="SPLICING FACTOR 3A SUBUNIT 1"/>
    <property type="match status" value="1"/>
</dbReference>
<feature type="compositionally biased region" description="Low complexity" evidence="1">
    <location>
        <begin position="44"/>
        <end position="60"/>
    </location>
</feature>
<reference evidence="3 4" key="1">
    <citation type="journal article" date="2012" name="Genome Biol.">
        <title>Genome and low-iron response of an oceanic diatom adapted to chronic iron limitation.</title>
        <authorList>
            <person name="Lommer M."/>
            <person name="Specht M."/>
            <person name="Roy A.S."/>
            <person name="Kraemer L."/>
            <person name="Andreson R."/>
            <person name="Gutowska M.A."/>
            <person name="Wolf J."/>
            <person name="Bergner S.V."/>
            <person name="Schilhabel M.B."/>
            <person name="Klostermeier U.C."/>
            <person name="Beiko R.G."/>
            <person name="Rosenstiel P."/>
            <person name="Hippler M."/>
            <person name="Laroche J."/>
        </authorList>
    </citation>
    <scope>NUCLEOTIDE SEQUENCE [LARGE SCALE GENOMIC DNA]</scope>
    <source>
        <strain evidence="3 4">CCMP1005</strain>
    </source>
</reference>
<dbReference type="AlphaFoldDB" id="K0S341"/>
<dbReference type="EMBL" id="AGNL01022592">
    <property type="protein sequence ID" value="EJK59635.1"/>
    <property type="molecule type" value="Genomic_DNA"/>
</dbReference>
<name>K0S341_THAOC</name>
<dbReference type="InterPro" id="IPR035967">
    <property type="entry name" value="SWAP/Surp_sf"/>
</dbReference>
<gene>
    <name evidence="3" type="ORF">THAOC_20108</name>
</gene>
<accession>K0S341</accession>
<feature type="compositionally biased region" description="Polar residues" evidence="1">
    <location>
        <begin position="1"/>
        <end position="16"/>
    </location>
</feature>
<feature type="domain" description="SURP motif" evidence="2">
    <location>
        <begin position="177"/>
        <end position="212"/>
    </location>
</feature>
<feature type="non-terminal residue" evidence="3">
    <location>
        <position position="212"/>
    </location>
</feature>
<evidence type="ECO:0000313" key="4">
    <source>
        <dbReference type="Proteomes" id="UP000266841"/>
    </source>
</evidence>
<organism evidence="3 4">
    <name type="scientific">Thalassiosira oceanica</name>
    <name type="common">Marine diatom</name>
    <dbReference type="NCBI Taxonomy" id="159749"/>
    <lineage>
        <taxon>Eukaryota</taxon>
        <taxon>Sar</taxon>
        <taxon>Stramenopiles</taxon>
        <taxon>Ochrophyta</taxon>
        <taxon>Bacillariophyta</taxon>
        <taxon>Coscinodiscophyceae</taxon>
        <taxon>Thalassiosirophycidae</taxon>
        <taxon>Thalassiosirales</taxon>
        <taxon>Thalassiosiraceae</taxon>
        <taxon>Thalassiosira</taxon>
    </lineage>
</organism>
<dbReference type="Pfam" id="PF01805">
    <property type="entry name" value="Surp"/>
    <property type="match status" value="1"/>
</dbReference>
<sequence length="212" mass="22691">MSSPQHAPTGSATSPDISLAILTQHPPHVNISSRSLDSTPQKPSPSCSTTHSSTSSAPRPASRPPIGPRRVQALPQLHTHFHRYSHRKEVGGDHLPLGAVGQGPILDSHAATPLSIGPTTPINEVARDIDFTPTVGVKNDRRLVSSKYMDGLLAVSVVHGTTMKFGIIKPPPEIRAVVDRTALFVSKNGRAFELKILNSDKGKTTKFAFLDP</sequence>
<dbReference type="InterPro" id="IPR000061">
    <property type="entry name" value="Surp"/>
</dbReference>
<comment type="caution">
    <text evidence="3">The sequence shown here is derived from an EMBL/GenBank/DDBJ whole genome shotgun (WGS) entry which is preliminary data.</text>
</comment>
<dbReference type="GO" id="GO:0071004">
    <property type="term" value="C:U2-type prespliceosome"/>
    <property type="evidence" value="ECO:0007669"/>
    <property type="project" value="TreeGrafter"/>
</dbReference>